<feature type="compositionally biased region" description="Low complexity" evidence="1">
    <location>
        <begin position="321"/>
        <end position="338"/>
    </location>
</feature>
<protein>
    <recommendedName>
        <fullName evidence="2">Tox-PL domain-containing protein</fullName>
    </recommendedName>
</protein>
<organism evidence="3 4">
    <name type="scientific">Nocardia coubleae</name>
    <dbReference type="NCBI Taxonomy" id="356147"/>
    <lineage>
        <taxon>Bacteria</taxon>
        <taxon>Bacillati</taxon>
        <taxon>Actinomycetota</taxon>
        <taxon>Actinomycetes</taxon>
        <taxon>Mycobacteriales</taxon>
        <taxon>Nocardiaceae</taxon>
        <taxon>Nocardia</taxon>
    </lineage>
</organism>
<reference evidence="3 4" key="1">
    <citation type="submission" date="2020-04" db="EMBL/GenBank/DDBJ databases">
        <title>MicrobeNet Type strains.</title>
        <authorList>
            <person name="Nicholson A.C."/>
        </authorList>
    </citation>
    <scope>NUCLEOTIDE SEQUENCE [LARGE SCALE GENOMIC DNA]</scope>
    <source>
        <strain evidence="3 4">DSM 44960</strain>
    </source>
</reference>
<gene>
    <name evidence="3" type="ORF">HGA10_15740</name>
</gene>
<name>A0A846W836_9NOCA</name>
<feature type="compositionally biased region" description="Basic and acidic residues" evidence="1">
    <location>
        <begin position="1292"/>
        <end position="1304"/>
    </location>
</feature>
<evidence type="ECO:0000259" key="2">
    <source>
        <dbReference type="Pfam" id="PF15644"/>
    </source>
</evidence>
<feature type="domain" description="Tox-PL" evidence="2">
    <location>
        <begin position="996"/>
        <end position="1131"/>
    </location>
</feature>
<feature type="region of interest" description="Disordered" evidence="1">
    <location>
        <begin position="321"/>
        <end position="776"/>
    </location>
</feature>
<sequence>MTPGELQVEMEYAQAAIDATFNHAQTLLGGDQFLVDIDFTTDPNTADLRVNTQQHAYDLANSLREHMGLPPSAPNSPLSPDDLRSISNDIARANTPARFPNPSDTRVHGPNRLEPVEQATYQHDVEDQLRNGNSFVVGADPRTNQYGRLVNDGGPHVPGRSNNCLDCSLSALSSFYGVPQVSAPRWPDSLPDGTRDDRNGEVGGTARAAAWLGETPLHFGGVPIPAQFQALHDHVAAMGPGSSALLINTWQAYKNGIPQFNPDGSPEIDGAHATVIVYPPGASGPVWWDPQSGQTFDTPPPAMVARSVALHFYPVDANGGMHHAGTSSHSGTGPTTAGQGLRPESGVLGSGVQTRLGGPWDLDGGRDVAGDGTRAGELRPEQTHRGDHGASEPAAGPDRGGVRPGDRNGPTGAGQPGISPAPSNSSIEDLRGPTNGPVSGPSDGAGEPGQPADDGPDHDRQGNPALPAERWTTVAGHGVGRDAQQNNGILADGGNDRPVTSTVDQQGASDAAATTSHNGTTAGVPGSDLSDPGIHGSREPSRVDLSPDSDSEGDRGGNGSRPGELRSGQDDRGSHRAVELGAGNDRADVRHGDRGREAAPSRAGLPAAEPVDAQPDPGGPRRDRVPGDGRVDGNITSDDRGPASDDQQDNLGNHAVHTTGTDGGRPSGVEPGTPRRVADNGDVRGLAGSRDATTQPPGAVESPTPRESSPAGDVHGATSPSATTPPGQPSPVPQQSLGTSPTPSHPPNDQPAFGQTPLPAISPTTATSTNQSARALRESLRGLPSQDGHTVPVDANRSPFIQRPPAYRIRRFHLGGNQWVAVATIRAHIPNAHLMSPADLRQAMESIQARVDVTFNNGSRLLSGDLLLVDLEFTTDPQDADLELDSAQHPNRQANILREHIGLFPSPPGTMLSPDDLREISNDIARANTPTPFSDPADSRVVDHNHLDDIEDSAYQSEVEDLLRDGNSFVTGADPRTHPYGQAINDGGREEPGRGNNCLDCSLSALSSFFGLPRVSAPRWPDVNDDGTPDSRSGEEDGNERAATWLGRDWVSYSGISGMPVVAQYQALHNYIATLGPGSAALVATGWHARDQNGARRYNPDGTPVIEEGHATVIVFPPGAAGPVWWDPQSGETSDVPPPALLEDAGAMWCIPIDANNGGSNNGATSAGQGTGPTVAGPSLRPGEDVQHLGEQPRLGMPRDELPGQHFTPADADPRPREFRDQQAHRGDHGALEHGHDIDRRGIRPDNGSGPTAPGLSGISETAPNPPDTNLGGTEHHRVPGRPDVPGSTGRPGDHPGSRDHQESDPPPTHGSGLSTGDIVGIHEEPYHGNLARGGDDRGVAGQQFTAASATPTPQQIQNANRARAARASLRTRRPDGGVQPVVESGRRFTWARHVSAFDTPVSVLRIGLRMDARGVDPAVLAALHARLQLAVDLHFNGGGQFANGDWVMADLVPVANSSAADMELRVDNSGLPGTITPEADMSEVTAHLRAQLGLEPGGEQLSPHDLQQLSSAIDRATCAPPTPPWLTDPPVGHASATVSQPNSPFPPALVNVSTPMSRLNSWPRKAAPTPAAAA</sequence>
<feature type="compositionally biased region" description="Polar residues" evidence="1">
    <location>
        <begin position="498"/>
        <end position="521"/>
    </location>
</feature>
<feature type="region of interest" description="Disordered" evidence="1">
    <location>
        <begin position="1160"/>
        <end position="1321"/>
    </location>
</feature>
<feature type="compositionally biased region" description="Basic and acidic residues" evidence="1">
    <location>
        <begin position="1212"/>
        <end position="1244"/>
    </location>
</feature>
<feature type="compositionally biased region" description="Basic and acidic residues" evidence="1">
    <location>
        <begin position="363"/>
        <end position="390"/>
    </location>
</feature>
<keyword evidence="4" id="KW-1185">Reference proteome</keyword>
<proteinExistence type="predicted"/>
<dbReference type="EMBL" id="JAAXOM010000004">
    <property type="protein sequence ID" value="NKX88757.1"/>
    <property type="molecule type" value="Genomic_DNA"/>
</dbReference>
<evidence type="ECO:0000256" key="1">
    <source>
        <dbReference type="SAM" id="MobiDB-lite"/>
    </source>
</evidence>
<feature type="compositionally biased region" description="Basic and acidic residues" evidence="1">
    <location>
        <begin position="619"/>
        <end position="643"/>
    </location>
</feature>
<evidence type="ECO:0000313" key="3">
    <source>
        <dbReference type="EMBL" id="NKX88757.1"/>
    </source>
</evidence>
<dbReference type="InterPro" id="IPR028908">
    <property type="entry name" value="Tox-PL_dom"/>
</dbReference>
<dbReference type="Proteomes" id="UP000572007">
    <property type="component" value="Unassembled WGS sequence"/>
</dbReference>
<feature type="compositionally biased region" description="Polar residues" evidence="1">
    <location>
        <begin position="762"/>
        <end position="773"/>
    </location>
</feature>
<accession>A0A846W836</accession>
<feature type="compositionally biased region" description="Basic and acidic residues" evidence="1">
    <location>
        <begin position="585"/>
        <end position="599"/>
    </location>
</feature>
<comment type="caution">
    <text evidence="3">The sequence shown here is derived from an EMBL/GenBank/DDBJ whole genome shotgun (WGS) entry which is preliminary data.</text>
</comment>
<feature type="compositionally biased region" description="Basic and acidic residues" evidence="1">
    <location>
        <begin position="563"/>
        <end position="578"/>
    </location>
</feature>
<feature type="region of interest" description="Disordered" evidence="1">
    <location>
        <begin position="1017"/>
        <end position="1040"/>
    </location>
</feature>
<feature type="region of interest" description="Disordered" evidence="1">
    <location>
        <begin position="1519"/>
        <end position="1545"/>
    </location>
</feature>
<feature type="domain" description="Tox-PL" evidence="2">
    <location>
        <begin position="162"/>
        <end position="293"/>
    </location>
</feature>
<dbReference type="Pfam" id="PF15644">
    <property type="entry name" value="Gln_amidase"/>
    <property type="match status" value="2"/>
</dbReference>
<feature type="region of interest" description="Disordered" evidence="1">
    <location>
        <begin position="969"/>
        <end position="992"/>
    </location>
</feature>
<evidence type="ECO:0000313" key="4">
    <source>
        <dbReference type="Proteomes" id="UP000572007"/>
    </source>
</evidence>